<accession>A0ABP1Q566</accession>
<name>A0ABP1Q566_9HEXA</name>
<feature type="compositionally biased region" description="Acidic residues" evidence="1">
    <location>
        <begin position="588"/>
        <end position="597"/>
    </location>
</feature>
<comment type="caution">
    <text evidence="3">The sequence shown here is derived from an EMBL/GenBank/DDBJ whole genome shotgun (WGS) entry which is preliminary data.</text>
</comment>
<evidence type="ECO:0000256" key="1">
    <source>
        <dbReference type="SAM" id="MobiDB-lite"/>
    </source>
</evidence>
<dbReference type="EMBL" id="CAXLJM020000022">
    <property type="protein sequence ID" value="CAL8088155.1"/>
    <property type="molecule type" value="Genomic_DNA"/>
</dbReference>
<protein>
    <submittedName>
        <fullName evidence="3">Uncharacterized protein</fullName>
    </submittedName>
</protein>
<feature type="region of interest" description="Disordered" evidence="1">
    <location>
        <begin position="420"/>
        <end position="453"/>
    </location>
</feature>
<feature type="region of interest" description="Disordered" evidence="1">
    <location>
        <begin position="571"/>
        <end position="608"/>
    </location>
</feature>
<feature type="chain" id="PRO_5045904467" evidence="2">
    <location>
        <begin position="27"/>
        <end position="608"/>
    </location>
</feature>
<evidence type="ECO:0000256" key="2">
    <source>
        <dbReference type="SAM" id="SignalP"/>
    </source>
</evidence>
<dbReference type="Proteomes" id="UP001642540">
    <property type="component" value="Unassembled WGS sequence"/>
</dbReference>
<feature type="compositionally biased region" description="Polar residues" evidence="1">
    <location>
        <begin position="428"/>
        <end position="445"/>
    </location>
</feature>
<gene>
    <name evidence="3" type="ORF">ODALV1_LOCUS6966</name>
</gene>
<sequence length="608" mass="65805">MGKLYYICVIFLIIFTLNIQKHSTFGAVFRNGFDKTNRIDNNVEIISDEKEKGRNPSPEPIFVGVSTGNINTNPTYSGNLTPSLTNYSTSVDQILSAAPSYKPQVNSSSSFATSNGSLGDIQLAQQDIQQALSSASVPQDIQHALSSASAQQDIQQALSSASAQQDIQQALSSASAQQDIQQALSSASAPQDIQQALSSASVPQDIAEEFLSQVEAGGWTPSETDSEITVPTLLMEASINVGVAAAVSASHTESIYLEGDHENPAIANVLFGSDSHYLVGGSIIQGTFENGTGSQHSEGNIDGGSSQMYNIAMMGEHNEVSVAGSSDAAGSGTLTQQALSDILINDAQQPQNTYQTAAEEYLPEPMPIEEEQVFQQSSYPVHGEAEVEAVENLGNQEEDEQHLPETEFQTSAETVDNLNGQAEDEQNLPETEFQTSEETVENFNGQLEDEQNFQETSEFQLPAEAVENFNGQLEDEQTFQETSELQLPAEPSEDATNDNANEQAEEEQLSLDSPGYAEETLNEQLEQETETEVQSDTIANNIAEETLNEQLEQETETEVQGDTIANNIAEELSQNSDINFPNPSDTNIDYDDNDEDQKYDGLISAVLQ</sequence>
<organism evidence="3 4">
    <name type="scientific">Orchesella dallaii</name>
    <dbReference type="NCBI Taxonomy" id="48710"/>
    <lineage>
        <taxon>Eukaryota</taxon>
        <taxon>Metazoa</taxon>
        <taxon>Ecdysozoa</taxon>
        <taxon>Arthropoda</taxon>
        <taxon>Hexapoda</taxon>
        <taxon>Collembola</taxon>
        <taxon>Entomobryomorpha</taxon>
        <taxon>Entomobryoidea</taxon>
        <taxon>Orchesellidae</taxon>
        <taxon>Orchesellinae</taxon>
        <taxon>Orchesella</taxon>
    </lineage>
</organism>
<reference evidence="3 4" key="1">
    <citation type="submission" date="2024-08" db="EMBL/GenBank/DDBJ databases">
        <authorList>
            <person name="Cucini C."/>
            <person name="Frati F."/>
        </authorList>
    </citation>
    <scope>NUCLEOTIDE SEQUENCE [LARGE SCALE GENOMIC DNA]</scope>
</reference>
<proteinExistence type="predicted"/>
<keyword evidence="2" id="KW-0732">Signal</keyword>
<feature type="signal peptide" evidence="2">
    <location>
        <begin position="1"/>
        <end position="26"/>
    </location>
</feature>
<evidence type="ECO:0000313" key="3">
    <source>
        <dbReference type="EMBL" id="CAL8088155.1"/>
    </source>
</evidence>
<feature type="compositionally biased region" description="Polar residues" evidence="1">
    <location>
        <begin position="572"/>
        <end position="584"/>
    </location>
</feature>
<evidence type="ECO:0000313" key="4">
    <source>
        <dbReference type="Proteomes" id="UP001642540"/>
    </source>
</evidence>
<keyword evidence="4" id="KW-1185">Reference proteome</keyword>
<feature type="region of interest" description="Disordered" evidence="1">
    <location>
        <begin position="469"/>
        <end position="535"/>
    </location>
</feature>